<evidence type="ECO:0000313" key="1">
    <source>
        <dbReference type="EMBL" id="RKG36853.1"/>
    </source>
</evidence>
<evidence type="ECO:0000313" key="2">
    <source>
        <dbReference type="Proteomes" id="UP000280405"/>
    </source>
</evidence>
<name>A0A3A8F883_9GAMM</name>
<dbReference type="EMBL" id="RAXT01000033">
    <property type="protein sequence ID" value="RKG36853.1"/>
    <property type="molecule type" value="Genomic_DNA"/>
</dbReference>
<dbReference type="RefSeq" id="WP_120384684.1">
    <property type="nucleotide sequence ID" value="NZ_RAXT01000033.1"/>
</dbReference>
<dbReference type="AlphaFoldDB" id="A0A3A8F883"/>
<sequence>MKKYTDGYYIYEHIDFICHLELKQCDGCDRTLTGFVYELKIQSLENEYVIFCAECMEILNIVTAE</sequence>
<proteinExistence type="predicted"/>
<accession>A0A3A8F883</accession>
<dbReference type="OrthoDB" id="6694239at2"/>
<comment type="caution">
    <text evidence="1">The sequence shown here is derived from an EMBL/GenBank/DDBJ whole genome shotgun (WGS) entry which is preliminary data.</text>
</comment>
<dbReference type="Proteomes" id="UP000280405">
    <property type="component" value="Unassembled WGS sequence"/>
</dbReference>
<keyword evidence="2" id="KW-1185">Reference proteome</keyword>
<organism evidence="1 2">
    <name type="scientific">Acinetobacter rongchengensis</name>
    <dbReference type="NCBI Taxonomy" id="2419601"/>
    <lineage>
        <taxon>Bacteria</taxon>
        <taxon>Pseudomonadati</taxon>
        <taxon>Pseudomonadota</taxon>
        <taxon>Gammaproteobacteria</taxon>
        <taxon>Moraxellales</taxon>
        <taxon>Moraxellaceae</taxon>
        <taxon>Acinetobacter</taxon>
    </lineage>
</organism>
<reference evidence="1 2" key="1">
    <citation type="submission" date="2018-09" db="EMBL/GenBank/DDBJ databases">
        <title>The draft genome of Acinetobacter spp. strains.</title>
        <authorList>
            <person name="Qin J."/>
            <person name="Feng Y."/>
            <person name="Zong Z."/>
        </authorList>
    </citation>
    <scope>NUCLEOTIDE SEQUENCE [LARGE SCALE GENOMIC DNA]</scope>
    <source>
        <strain evidence="1 2">WCHAc060115</strain>
    </source>
</reference>
<protein>
    <submittedName>
        <fullName evidence="1">Uncharacterized protein</fullName>
    </submittedName>
</protein>
<gene>
    <name evidence="1" type="ORF">D7V20_13305</name>
</gene>